<reference evidence="1 2" key="1">
    <citation type="submission" date="2024-04" db="EMBL/GenBank/DDBJ databases">
        <authorList>
            <person name="Rising A."/>
            <person name="Reimegard J."/>
            <person name="Sonavane S."/>
            <person name="Akerstrom W."/>
            <person name="Nylinder S."/>
            <person name="Hedman E."/>
            <person name="Kallberg Y."/>
        </authorList>
    </citation>
    <scope>NUCLEOTIDE SEQUENCE [LARGE SCALE GENOMIC DNA]</scope>
</reference>
<keyword evidence="2" id="KW-1185">Reference proteome</keyword>
<evidence type="ECO:0000313" key="1">
    <source>
        <dbReference type="EMBL" id="CAL1280185.1"/>
    </source>
</evidence>
<proteinExistence type="predicted"/>
<protein>
    <submittedName>
        <fullName evidence="1">Uncharacterized protein</fullName>
    </submittedName>
</protein>
<comment type="caution">
    <text evidence="1">The sequence shown here is derived from an EMBL/GenBank/DDBJ whole genome shotgun (WGS) entry which is preliminary data.</text>
</comment>
<dbReference type="Proteomes" id="UP001497382">
    <property type="component" value="Unassembled WGS sequence"/>
</dbReference>
<gene>
    <name evidence="1" type="ORF">LARSCL_LOCUS10817</name>
</gene>
<sequence>MVEFYRYDAIVSSNCSYLNRYTVDPNRYEKEAVSAKRKVEEGGPKKKKLKEENVVKTFENNKVKFFVDRAEKTMESDPNQQCLTATVQLEVSNAPWCYRSQFDPVAHGLDASFRLTKFSELRG</sequence>
<dbReference type="EMBL" id="CAXIEN010000129">
    <property type="protein sequence ID" value="CAL1280185.1"/>
    <property type="molecule type" value="Genomic_DNA"/>
</dbReference>
<dbReference type="AlphaFoldDB" id="A0AAV2AAT3"/>
<evidence type="ECO:0000313" key="2">
    <source>
        <dbReference type="Proteomes" id="UP001497382"/>
    </source>
</evidence>
<accession>A0AAV2AAT3</accession>
<organism evidence="1 2">
    <name type="scientific">Larinioides sclopetarius</name>
    <dbReference type="NCBI Taxonomy" id="280406"/>
    <lineage>
        <taxon>Eukaryota</taxon>
        <taxon>Metazoa</taxon>
        <taxon>Ecdysozoa</taxon>
        <taxon>Arthropoda</taxon>
        <taxon>Chelicerata</taxon>
        <taxon>Arachnida</taxon>
        <taxon>Araneae</taxon>
        <taxon>Araneomorphae</taxon>
        <taxon>Entelegynae</taxon>
        <taxon>Araneoidea</taxon>
        <taxon>Araneidae</taxon>
        <taxon>Larinioides</taxon>
    </lineage>
</organism>
<name>A0AAV2AAT3_9ARAC</name>